<keyword evidence="2" id="KW-1185">Reference proteome</keyword>
<gene>
    <name evidence="1" type="ORF">I0K15_20650</name>
</gene>
<sequence length="292" mass="31083">MTKAFPLADLSAGLKLETRIRKALMRAGSSDGGAILVASSPETGGIVSSDAIMRALVSAVVRGEELAAPTRADRRIRVKKPLVPPSRRKMRLGGRLTVSVLPEISEPAHAQHLMELVRDGVLCVAPINVKSANAIAFRLIGLGVAPMDLAEPGILRLLMAPRAVPMLCAGCARPVEPPAHVPFGRGIPRSLSRRQLWMRDPRGCHFCNGSEPRRASIGPGCSGTLVLGEIIEPTQRYLSHVEFGDVVAARAHWLRPLSRGGMDGLTLSSAIWNAAVAGLVDFREAEGIENAG</sequence>
<organism evidence="1 2">
    <name type="scientific">Pontivivens ytuae</name>
    <dbReference type="NCBI Taxonomy" id="2789856"/>
    <lineage>
        <taxon>Bacteria</taxon>
        <taxon>Pseudomonadati</taxon>
        <taxon>Pseudomonadota</taxon>
        <taxon>Alphaproteobacteria</taxon>
        <taxon>Rhodobacterales</taxon>
        <taxon>Paracoccaceae</taxon>
        <taxon>Pontivivens</taxon>
    </lineage>
</organism>
<evidence type="ECO:0008006" key="3">
    <source>
        <dbReference type="Google" id="ProtNLM"/>
    </source>
</evidence>
<dbReference type="Gene3D" id="3.40.50.300">
    <property type="entry name" value="P-loop containing nucleotide triphosphate hydrolases"/>
    <property type="match status" value="1"/>
</dbReference>
<dbReference type="InterPro" id="IPR027417">
    <property type="entry name" value="P-loop_NTPase"/>
</dbReference>
<accession>A0A7S9LRX8</accession>
<evidence type="ECO:0000313" key="1">
    <source>
        <dbReference type="EMBL" id="QPH54148.1"/>
    </source>
</evidence>
<dbReference type="EMBL" id="CP064942">
    <property type="protein sequence ID" value="QPH54148.1"/>
    <property type="molecule type" value="Genomic_DNA"/>
</dbReference>
<reference evidence="1 2" key="1">
    <citation type="submission" date="2020-11" db="EMBL/GenBank/DDBJ databases">
        <title>Description of Pontivivens ytuae sp. nov. isolated from deep sea sediment of Mariana Trench.</title>
        <authorList>
            <person name="Wang Z."/>
            <person name="Sun Q.-L."/>
            <person name="Xu X.-D."/>
            <person name="Tang Y.-Z."/>
            <person name="Zhang J."/>
        </authorList>
    </citation>
    <scope>NUCLEOTIDE SEQUENCE [LARGE SCALE GENOMIC DNA]</scope>
    <source>
        <strain evidence="1 2">MT2928</strain>
    </source>
</reference>
<name>A0A7S9LRX8_9RHOB</name>
<proteinExistence type="predicted"/>
<dbReference type="KEGG" id="poz:I0K15_20650"/>
<dbReference type="Proteomes" id="UP000594800">
    <property type="component" value="Chromosome"/>
</dbReference>
<evidence type="ECO:0000313" key="2">
    <source>
        <dbReference type="Proteomes" id="UP000594800"/>
    </source>
</evidence>
<dbReference type="RefSeq" id="WP_196103357.1">
    <property type="nucleotide sequence ID" value="NZ_CP064942.1"/>
</dbReference>
<dbReference type="AlphaFoldDB" id="A0A7S9LRX8"/>
<protein>
    <recommendedName>
        <fullName evidence="3">Type II secretion system protein E</fullName>
    </recommendedName>
</protein>